<dbReference type="AlphaFoldDB" id="A0A7C1AV72"/>
<protein>
    <recommendedName>
        <fullName evidence="4">Lipoprotein</fullName>
    </recommendedName>
</protein>
<proteinExistence type="predicted"/>
<reference evidence="3" key="1">
    <citation type="journal article" date="2020" name="mSystems">
        <title>Genome- and Community-Level Interaction Insights into Carbon Utilization and Element Cycling Functions of Hydrothermarchaeota in Hydrothermal Sediment.</title>
        <authorList>
            <person name="Zhou Z."/>
            <person name="Liu Y."/>
            <person name="Xu W."/>
            <person name="Pan J."/>
            <person name="Luo Z.H."/>
            <person name="Li M."/>
        </authorList>
    </citation>
    <scope>NUCLEOTIDE SEQUENCE [LARGE SCALE GENOMIC DNA]</scope>
    <source>
        <strain evidence="3">HyVt-19</strain>
    </source>
</reference>
<feature type="compositionally biased region" description="Low complexity" evidence="1">
    <location>
        <begin position="37"/>
        <end position="53"/>
    </location>
</feature>
<evidence type="ECO:0008006" key="4">
    <source>
        <dbReference type="Google" id="ProtNLM"/>
    </source>
</evidence>
<organism evidence="3">
    <name type="scientific">Thermodesulforhabdus norvegica</name>
    <dbReference type="NCBI Taxonomy" id="39841"/>
    <lineage>
        <taxon>Bacteria</taxon>
        <taxon>Pseudomonadati</taxon>
        <taxon>Thermodesulfobacteriota</taxon>
        <taxon>Syntrophobacteria</taxon>
        <taxon>Syntrophobacterales</taxon>
        <taxon>Thermodesulforhabdaceae</taxon>
        <taxon>Thermodesulforhabdus</taxon>
    </lineage>
</organism>
<evidence type="ECO:0000256" key="1">
    <source>
        <dbReference type="SAM" id="MobiDB-lite"/>
    </source>
</evidence>
<accession>A0A7C1AV72</accession>
<sequence length="165" mass="18392">MRNFKGFYTMLALVAYLLLSGCASLNTQTQNPPSSPPTVSSSSTSSSIPGSHPTTPLAAPAPVFYDFKDVPVPPEFTLIQKESNVLQTSTFKSGVLVFKGRVNYNSVADFYLSAMQKENWTLKASSRYSHCIMVFEKPSKICVINIYPKAWYCYLKIYILPIRTP</sequence>
<feature type="chain" id="PRO_5028320422" description="Lipoprotein" evidence="2">
    <location>
        <begin position="26"/>
        <end position="165"/>
    </location>
</feature>
<feature type="region of interest" description="Disordered" evidence="1">
    <location>
        <begin position="27"/>
        <end position="53"/>
    </location>
</feature>
<name>A0A7C1AV72_9BACT</name>
<dbReference type="PROSITE" id="PS51257">
    <property type="entry name" value="PROKAR_LIPOPROTEIN"/>
    <property type="match status" value="1"/>
</dbReference>
<feature type="signal peptide" evidence="2">
    <location>
        <begin position="1"/>
        <end position="25"/>
    </location>
</feature>
<keyword evidence="2" id="KW-0732">Signal</keyword>
<gene>
    <name evidence="3" type="ORF">ENG14_06415</name>
</gene>
<dbReference type="EMBL" id="DQZW01000302">
    <property type="protein sequence ID" value="HDL90519.1"/>
    <property type="molecule type" value="Genomic_DNA"/>
</dbReference>
<dbReference type="Proteomes" id="UP000886355">
    <property type="component" value="Unassembled WGS sequence"/>
</dbReference>
<evidence type="ECO:0000256" key="2">
    <source>
        <dbReference type="SAM" id="SignalP"/>
    </source>
</evidence>
<evidence type="ECO:0000313" key="3">
    <source>
        <dbReference type="EMBL" id="HDL90519.1"/>
    </source>
</evidence>
<comment type="caution">
    <text evidence="3">The sequence shown here is derived from an EMBL/GenBank/DDBJ whole genome shotgun (WGS) entry which is preliminary data.</text>
</comment>